<name>A0ABX0UVA0_9HYPH</name>
<evidence type="ECO:0000259" key="2">
    <source>
        <dbReference type="Pfam" id="PF02120"/>
    </source>
</evidence>
<dbReference type="EMBL" id="JAASQI010000001">
    <property type="protein sequence ID" value="NIJ56887.1"/>
    <property type="molecule type" value="Genomic_DNA"/>
</dbReference>
<feature type="compositionally biased region" description="Low complexity" evidence="1">
    <location>
        <begin position="411"/>
        <end position="430"/>
    </location>
</feature>
<dbReference type="InterPro" id="IPR021136">
    <property type="entry name" value="Flagellar_hook_control-like_C"/>
</dbReference>
<evidence type="ECO:0000313" key="3">
    <source>
        <dbReference type="EMBL" id="NIJ56887.1"/>
    </source>
</evidence>
<dbReference type="Pfam" id="PF02120">
    <property type="entry name" value="Flg_hook"/>
    <property type="match status" value="1"/>
</dbReference>
<feature type="region of interest" description="Disordered" evidence="1">
    <location>
        <begin position="302"/>
        <end position="325"/>
    </location>
</feature>
<organism evidence="3 4">
    <name type="scientific">Pseudochelatococcus lubricantis</name>
    <dbReference type="NCBI Taxonomy" id="1538102"/>
    <lineage>
        <taxon>Bacteria</taxon>
        <taxon>Pseudomonadati</taxon>
        <taxon>Pseudomonadota</taxon>
        <taxon>Alphaproteobacteria</taxon>
        <taxon>Hyphomicrobiales</taxon>
        <taxon>Chelatococcaceae</taxon>
        <taxon>Pseudochelatococcus</taxon>
    </lineage>
</organism>
<proteinExistence type="predicted"/>
<feature type="compositionally biased region" description="Basic and acidic residues" evidence="1">
    <location>
        <begin position="438"/>
        <end position="479"/>
    </location>
</feature>
<feature type="compositionally biased region" description="Basic and acidic residues" evidence="1">
    <location>
        <begin position="158"/>
        <end position="169"/>
    </location>
</feature>
<feature type="compositionally biased region" description="Polar residues" evidence="1">
    <location>
        <begin position="180"/>
        <end position="189"/>
    </location>
</feature>
<evidence type="ECO:0000313" key="4">
    <source>
        <dbReference type="Proteomes" id="UP001429580"/>
    </source>
</evidence>
<comment type="caution">
    <text evidence="3">The sequence shown here is derived from an EMBL/GenBank/DDBJ whole genome shotgun (WGS) entry which is preliminary data.</text>
</comment>
<dbReference type="RefSeq" id="WP_166948722.1">
    <property type="nucleotide sequence ID" value="NZ_JAASQI010000001.1"/>
</dbReference>
<accession>A0ABX0UVA0</accession>
<feature type="region of interest" description="Disordered" evidence="1">
    <location>
        <begin position="402"/>
        <end position="479"/>
    </location>
</feature>
<feature type="compositionally biased region" description="Polar residues" evidence="1">
    <location>
        <begin position="249"/>
        <end position="259"/>
    </location>
</feature>
<protein>
    <submittedName>
        <fullName evidence="3">Chemotaxis protein MotD</fullName>
    </submittedName>
</protein>
<reference evidence="3 4" key="1">
    <citation type="submission" date="2020-03" db="EMBL/GenBank/DDBJ databases">
        <title>Genomic Encyclopedia of Type Strains, Phase IV (KMG-IV): sequencing the most valuable type-strain genomes for metagenomic binning, comparative biology and taxonomic classification.</title>
        <authorList>
            <person name="Goeker M."/>
        </authorList>
    </citation>
    <scope>NUCLEOTIDE SEQUENCE [LARGE SCALE GENOMIC DNA]</scope>
    <source>
        <strain evidence="3 4">DSM 103870</strain>
    </source>
</reference>
<sequence>MSAIDAAAAAADTPAAGRKPQSGKATDDGSFTRVYDSLGQEAATGEETTEETTAGRHDARSRAPHVWPLDTAASLNRATVASPSLASAPIGARDGIVEPGLPDSDTPDPEDDNVTPGRPDTASPAKTDLPALLAGLLSRGAETYGTPGASAEPEQEQPEARPSPHDAQPRRGISAVGNAGATTEAQTARLTVLGRETHFAPTDMPTRGGFSGGGLSRDAASHTATATAPVSVPEDGITADRRMVGQRVGTETSDEQQVTARAGTATRSAVVESAAPGPGLPDSANGAFARAIGQIVAQARALTSDSEPASDAQRVPAPAPAPAAQGVGGPVRILRLQLQPEELGLVTARLRIVGGALELRLTAERQQSVEILRRDSEGLLEALRRAGYKPEIAAIDFARPQPAGQTLPASQPTAQTAGQAHGQAGYEAGAGLTGGDGGAERRQAPDREGTDRQAAGREADDIHADATPRARRDPGAVYL</sequence>
<gene>
    <name evidence="3" type="ORF">FHS82_000700</name>
</gene>
<dbReference type="Proteomes" id="UP001429580">
    <property type="component" value="Unassembled WGS sequence"/>
</dbReference>
<feature type="compositionally biased region" description="Low complexity" evidence="1">
    <location>
        <begin position="1"/>
        <end position="16"/>
    </location>
</feature>
<feature type="domain" description="Flagellar hook-length control protein-like C-terminal" evidence="2">
    <location>
        <begin position="328"/>
        <end position="391"/>
    </location>
</feature>
<keyword evidence="4" id="KW-1185">Reference proteome</keyword>
<dbReference type="Gene3D" id="3.30.750.140">
    <property type="match status" value="1"/>
</dbReference>
<feature type="region of interest" description="Disordered" evidence="1">
    <location>
        <begin position="80"/>
        <end position="279"/>
    </location>
</feature>
<feature type="region of interest" description="Disordered" evidence="1">
    <location>
        <begin position="1"/>
        <end position="68"/>
    </location>
</feature>
<dbReference type="InterPro" id="IPR038610">
    <property type="entry name" value="FliK-like_C_sf"/>
</dbReference>
<evidence type="ECO:0000256" key="1">
    <source>
        <dbReference type="SAM" id="MobiDB-lite"/>
    </source>
</evidence>